<comment type="caution">
    <text evidence="1">The sequence shown here is derived from an EMBL/GenBank/DDBJ whole genome shotgun (WGS) entry which is preliminary data.</text>
</comment>
<protein>
    <submittedName>
        <fullName evidence="1">Transport between ER and Golgi ATPase protein</fullName>
        <ecNumber evidence="1">3.6.4.6</ecNumber>
    </submittedName>
</protein>
<keyword evidence="1" id="KW-0378">Hydrolase</keyword>
<evidence type="ECO:0000313" key="1">
    <source>
        <dbReference type="EMBL" id="KAJ9053344.1"/>
    </source>
</evidence>
<dbReference type="Proteomes" id="UP001165960">
    <property type="component" value="Unassembled WGS sequence"/>
</dbReference>
<name>A0ACC2RTF7_9FUNG</name>
<dbReference type="EC" id="3.6.4.6" evidence="1"/>
<gene>
    <name evidence="1" type="primary">SEC18_4</name>
    <name evidence="1" type="ORF">DSO57_1025054</name>
</gene>
<evidence type="ECO:0000313" key="2">
    <source>
        <dbReference type="Proteomes" id="UP001165960"/>
    </source>
</evidence>
<keyword evidence="2" id="KW-1185">Reference proteome</keyword>
<proteinExistence type="predicted"/>
<organism evidence="1 2">
    <name type="scientific">Entomophthora muscae</name>
    <dbReference type="NCBI Taxonomy" id="34485"/>
    <lineage>
        <taxon>Eukaryota</taxon>
        <taxon>Fungi</taxon>
        <taxon>Fungi incertae sedis</taxon>
        <taxon>Zoopagomycota</taxon>
        <taxon>Entomophthoromycotina</taxon>
        <taxon>Entomophthoromycetes</taxon>
        <taxon>Entomophthorales</taxon>
        <taxon>Entomophthoraceae</taxon>
        <taxon>Entomophthora</taxon>
    </lineage>
</organism>
<accession>A0ACC2RTF7</accession>
<sequence>MPSFRINKSPREDLALTNTLLVSPRDFPSNVKYITVNQDFIFHNKFFNRPEPLVKPGEIGTTKIHREWARLSLSQEVYIAPFDLNSQGSDIYLGGLDLEIQTFRKAQEVRQELDVDQLSEIFVQLLLFEFQGILFKVYVTSVDTVELQNIGFPDSQQGAKNFGILLEQTVVRFTKPSGSSLKLKGNKSKSVAKNLLLPDFKFEDMGIGGLDSEFGAIFRRAFASRIFPPSIVEKIGIQHVKGILLHGPPGTGKTLMARQIGKMLNAQEPKNRQWTRNSQ</sequence>
<reference evidence="1" key="1">
    <citation type="submission" date="2022-04" db="EMBL/GenBank/DDBJ databases">
        <title>Genome of the entomopathogenic fungus Entomophthora muscae.</title>
        <authorList>
            <person name="Elya C."/>
            <person name="Lovett B.R."/>
            <person name="Lee E."/>
            <person name="Macias A.M."/>
            <person name="Hajek A.E."/>
            <person name="De Bivort B.L."/>
            <person name="Kasson M.T."/>
            <person name="De Fine Licht H.H."/>
            <person name="Stajich J.E."/>
        </authorList>
    </citation>
    <scope>NUCLEOTIDE SEQUENCE</scope>
    <source>
        <strain evidence="1">Berkeley</strain>
    </source>
</reference>
<dbReference type="EMBL" id="QTSX02006528">
    <property type="protein sequence ID" value="KAJ9053344.1"/>
    <property type="molecule type" value="Genomic_DNA"/>
</dbReference>